<name>A0A177NJS0_9GAMM</name>
<proteinExistence type="predicted"/>
<reference evidence="1 2" key="1">
    <citation type="submission" date="2016-03" db="EMBL/GenBank/DDBJ databases">
        <authorList>
            <person name="Ploux O."/>
        </authorList>
    </citation>
    <scope>NUCLEOTIDE SEQUENCE [LARGE SCALE GENOMIC DNA]</scope>
    <source>
        <strain evidence="1 2">R-45378</strain>
    </source>
</reference>
<accession>A0A177NJS0</accession>
<protein>
    <submittedName>
        <fullName evidence="1">Uncharacterized protein</fullName>
    </submittedName>
</protein>
<evidence type="ECO:0000313" key="1">
    <source>
        <dbReference type="EMBL" id="OAI18308.1"/>
    </source>
</evidence>
<evidence type="ECO:0000313" key="2">
    <source>
        <dbReference type="Proteomes" id="UP000077857"/>
    </source>
</evidence>
<dbReference type="Proteomes" id="UP000077857">
    <property type="component" value="Unassembled WGS sequence"/>
</dbReference>
<dbReference type="AlphaFoldDB" id="A0A177NJS0"/>
<gene>
    <name evidence="1" type="ORF">A1507_09680</name>
</gene>
<sequence length="184" mass="21147">MISRFEQTIIMQELSDPQLFAALQYARSQDEQAGRAILEGFQTRQPAFAQTILSVFPSVMVDLDQTMAHLFMDLCFDVIAVYEQAFGKVPDHRLVGNHWFEKRAERLDREMKMAMKPAKPNHPDHAFDQERQTGLVRFLHATIDQQPCRSTDAVRLAKTMIFTTVQLFDALYDAANSRQNTSVH</sequence>
<organism evidence="1 2">
    <name type="scientific">Methylomonas koyamae</name>
    <dbReference type="NCBI Taxonomy" id="702114"/>
    <lineage>
        <taxon>Bacteria</taxon>
        <taxon>Pseudomonadati</taxon>
        <taxon>Pseudomonadota</taxon>
        <taxon>Gammaproteobacteria</taxon>
        <taxon>Methylococcales</taxon>
        <taxon>Methylococcaceae</taxon>
        <taxon>Methylomonas</taxon>
    </lineage>
</organism>
<dbReference type="EMBL" id="LUUJ01000059">
    <property type="protein sequence ID" value="OAI18308.1"/>
    <property type="molecule type" value="Genomic_DNA"/>
</dbReference>
<comment type="caution">
    <text evidence="1">The sequence shown here is derived from an EMBL/GenBank/DDBJ whole genome shotgun (WGS) entry which is preliminary data.</text>
</comment>